<name>A0A411CYK3_9CAUD</name>
<proteinExistence type="predicted"/>
<dbReference type="Proteomes" id="UP000289228">
    <property type="component" value="Segment"/>
</dbReference>
<organism evidence="1 2">
    <name type="scientific">Streptomyces phage Shawty</name>
    <dbReference type="NCBI Taxonomy" id="2510521"/>
    <lineage>
        <taxon>Viruses</taxon>
        <taxon>Duplodnaviria</taxon>
        <taxon>Heunggongvirae</taxon>
        <taxon>Uroviricota</taxon>
        <taxon>Caudoviricetes</taxon>
        <taxon>Colingsworthviridae</taxon>
        <taxon>Lomovskayavirus</taxon>
        <taxon>Lomovskayavirus shawty</taxon>
    </lineage>
</organism>
<reference evidence="1 2" key="1">
    <citation type="submission" date="2019-01" db="EMBL/GenBank/DDBJ databases">
        <authorList>
            <person name="Sharon T."/>
            <person name="Marcella E.L."/>
            <person name="Lynley F.A."/>
            <person name="Shelly T."/>
            <person name="Kanika K."/>
            <person name="Kit P."/>
            <person name="Joe P."/>
            <person name="Garlena R.A."/>
            <person name="Russell D.A."/>
            <person name="Pope W.H."/>
            <person name="Jacobs-Sera D."/>
            <person name="Hatfull G.F."/>
        </authorList>
    </citation>
    <scope>NUCLEOTIDE SEQUENCE [LARGE SCALE GENOMIC DNA]</scope>
</reference>
<accession>A0A411CYK3</accession>
<sequence>MPHSVPYTLRLSVWVPSGAARAWLPCPLLTDAVTDELIQACEELKAVFRAHGKLVARILSAPAAPRYEGFRIIGRRKDTGLMVAAVEWQRSRETRELTPYPVVWTSCRYVHPETALVA</sequence>
<protein>
    <submittedName>
        <fullName evidence="1">Uncharacterized protein</fullName>
    </submittedName>
</protein>
<evidence type="ECO:0000313" key="2">
    <source>
        <dbReference type="Proteomes" id="UP000289228"/>
    </source>
</evidence>
<dbReference type="EMBL" id="MK433266">
    <property type="protein sequence ID" value="QAY26972.1"/>
    <property type="molecule type" value="Genomic_DNA"/>
</dbReference>
<gene>
    <name evidence="1" type="primary">49</name>
    <name evidence="1" type="ORF">SEA_SHAWTY_49</name>
</gene>
<keyword evidence="2" id="KW-1185">Reference proteome</keyword>
<evidence type="ECO:0000313" key="1">
    <source>
        <dbReference type="EMBL" id="QAY26972.1"/>
    </source>
</evidence>